<keyword evidence="3" id="KW-1185">Reference proteome</keyword>
<protein>
    <submittedName>
        <fullName evidence="2">S-layer homology domain-containing protein</fullName>
    </submittedName>
</protein>
<proteinExistence type="predicted"/>
<evidence type="ECO:0000313" key="2">
    <source>
        <dbReference type="EMBL" id="MFC5471827.1"/>
    </source>
</evidence>
<feature type="domain" description="SLH" evidence="1">
    <location>
        <begin position="129"/>
        <end position="192"/>
    </location>
</feature>
<dbReference type="InterPro" id="IPR001119">
    <property type="entry name" value="SLH_dom"/>
</dbReference>
<reference evidence="3" key="1">
    <citation type="journal article" date="2019" name="Int. J. Syst. Evol. Microbiol.">
        <title>The Global Catalogue of Microorganisms (GCM) 10K type strain sequencing project: providing services to taxonomists for standard genome sequencing and annotation.</title>
        <authorList>
            <consortium name="The Broad Institute Genomics Platform"/>
            <consortium name="The Broad Institute Genome Sequencing Center for Infectious Disease"/>
            <person name="Wu L."/>
            <person name="Ma J."/>
        </authorList>
    </citation>
    <scope>NUCLEOTIDE SEQUENCE [LARGE SCALE GENOMIC DNA]</scope>
    <source>
        <strain evidence="3">CCUG 57113</strain>
    </source>
</reference>
<accession>A0ABW0M3F1</accession>
<feature type="domain" description="SLH" evidence="1">
    <location>
        <begin position="257"/>
        <end position="317"/>
    </location>
</feature>
<dbReference type="InterPro" id="IPR051465">
    <property type="entry name" value="Cell_Envelope_Struct_Comp"/>
</dbReference>
<dbReference type="PANTHER" id="PTHR43308">
    <property type="entry name" value="OUTER MEMBRANE PROTEIN ALPHA-RELATED"/>
    <property type="match status" value="1"/>
</dbReference>
<dbReference type="Proteomes" id="UP001596105">
    <property type="component" value="Unassembled WGS sequence"/>
</dbReference>
<dbReference type="RefSeq" id="WP_209744261.1">
    <property type="nucleotide sequence ID" value="NZ_JBHSMH010000111.1"/>
</dbReference>
<dbReference type="Pfam" id="PF00395">
    <property type="entry name" value="SLH"/>
    <property type="match status" value="3"/>
</dbReference>
<name>A0ABW0M3F1_9BACL</name>
<dbReference type="PANTHER" id="PTHR43308:SF5">
    <property type="entry name" value="S-LAYER PROTEIN _ PEPTIDOGLYCAN ENDO-BETA-N-ACETYLGLUCOSAMINIDASE"/>
    <property type="match status" value="1"/>
</dbReference>
<dbReference type="PROSITE" id="PS51272">
    <property type="entry name" value="SLH"/>
    <property type="match status" value="3"/>
</dbReference>
<organism evidence="2 3">
    <name type="scientific">Cohnella suwonensis</name>
    <dbReference type="NCBI Taxonomy" id="696072"/>
    <lineage>
        <taxon>Bacteria</taxon>
        <taxon>Bacillati</taxon>
        <taxon>Bacillota</taxon>
        <taxon>Bacilli</taxon>
        <taxon>Bacillales</taxon>
        <taxon>Paenibacillaceae</taxon>
        <taxon>Cohnella</taxon>
    </lineage>
</organism>
<feature type="domain" description="SLH" evidence="1">
    <location>
        <begin position="193"/>
        <end position="253"/>
    </location>
</feature>
<evidence type="ECO:0000313" key="3">
    <source>
        <dbReference type="Proteomes" id="UP001596105"/>
    </source>
</evidence>
<sequence>MTYVSIPASFLSSFEGKNATFFIEIKTPYGSYQAPVNLASLIPGLQDLLATNNLKIEDISFKADKFSKALTRVIPMPKSMANMPSQWGAFRYNETTKKFEFVAARKEQIDGVWYMMISSYSNSVYVVAENTVSFSDMFKHWGQSIVQLAAAKGLAEGVGGGKYAPNQSVTRAEFTAMLVRALGRDTSSGSTAPYDDVKPGVWYYDAVAKAEELGLLGFASGNSFKPDQPLTREEMASMLAAVIALEKLPITKEVVGLDRYKDIGSVDPAYLEDVRLMVDLKIMTGTGTTEFSPKSGTTRAQAAIVLVRTLQTLGMMD</sequence>
<comment type="caution">
    <text evidence="2">The sequence shown here is derived from an EMBL/GenBank/DDBJ whole genome shotgun (WGS) entry which is preliminary data.</text>
</comment>
<evidence type="ECO:0000259" key="1">
    <source>
        <dbReference type="PROSITE" id="PS51272"/>
    </source>
</evidence>
<gene>
    <name evidence="2" type="ORF">ACFPPD_24425</name>
</gene>
<dbReference type="EMBL" id="JBHSMH010000111">
    <property type="protein sequence ID" value="MFC5471827.1"/>
    <property type="molecule type" value="Genomic_DNA"/>
</dbReference>